<reference evidence="8" key="1">
    <citation type="submission" date="2021-05" db="EMBL/GenBank/DDBJ databases">
        <title>Complete genome sequence of the cellulolytic planctomycete Telmatocola sphagniphila SP2T and characterization of the first cellulase from planctomycetes.</title>
        <authorList>
            <person name="Rakitin A.L."/>
            <person name="Beletsky A.V."/>
            <person name="Naumoff D.G."/>
            <person name="Kulichevskaya I.S."/>
            <person name="Mardanov A.V."/>
            <person name="Ravin N.V."/>
            <person name="Dedysh S.N."/>
        </authorList>
    </citation>
    <scope>NUCLEOTIDE SEQUENCE</scope>
    <source>
        <strain evidence="8">SP2T</strain>
    </source>
</reference>
<dbReference type="Gene3D" id="3.30.200.20">
    <property type="entry name" value="Phosphorylase Kinase, domain 1"/>
    <property type="match status" value="1"/>
</dbReference>
<keyword evidence="4 5" id="KW-0067">ATP-binding</keyword>
<evidence type="ECO:0000256" key="2">
    <source>
        <dbReference type="ARBA" id="ARBA00022741"/>
    </source>
</evidence>
<feature type="transmembrane region" description="Helical" evidence="6">
    <location>
        <begin position="428"/>
        <end position="447"/>
    </location>
</feature>
<dbReference type="InterPro" id="IPR000719">
    <property type="entry name" value="Prot_kinase_dom"/>
</dbReference>
<evidence type="ECO:0000256" key="5">
    <source>
        <dbReference type="PROSITE-ProRule" id="PRU10141"/>
    </source>
</evidence>
<evidence type="ECO:0000256" key="1">
    <source>
        <dbReference type="ARBA" id="ARBA00022679"/>
    </source>
</evidence>
<evidence type="ECO:0000313" key="9">
    <source>
        <dbReference type="Proteomes" id="UP000676194"/>
    </source>
</evidence>
<keyword evidence="2 5" id="KW-0547">Nucleotide-binding</keyword>
<dbReference type="EMBL" id="CP074694">
    <property type="protein sequence ID" value="QVL34905.1"/>
    <property type="molecule type" value="Genomic_DNA"/>
</dbReference>
<dbReference type="CDD" id="cd14014">
    <property type="entry name" value="STKc_PknB_like"/>
    <property type="match status" value="1"/>
</dbReference>
<accession>A0A8E6B9V3</accession>
<evidence type="ECO:0000256" key="3">
    <source>
        <dbReference type="ARBA" id="ARBA00022777"/>
    </source>
</evidence>
<dbReference type="PROSITE" id="PS00107">
    <property type="entry name" value="PROTEIN_KINASE_ATP"/>
    <property type="match status" value="1"/>
</dbReference>
<dbReference type="InterPro" id="IPR008271">
    <property type="entry name" value="Ser/Thr_kinase_AS"/>
</dbReference>
<feature type="binding site" evidence="5">
    <location>
        <position position="107"/>
    </location>
    <ligand>
        <name>ATP</name>
        <dbReference type="ChEBI" id="CHEBI:30616"/>
    </ligand>
</feature>
<keyword evidence="9" id="KW-1185">Reference proteome</keyword>
<feature type="transmembrane region" description="Helical" evidence="6">
    <location>
        <begin position="398"/>
        <end position="422"/>
    </location>
</feature>
<dbReference type="Pfam" id="PF00069">
    <property type="entry name" value="Pkinase"/>
    <property type="match status" value="1"/>
</dbReference>
<evidence type="ECO:0000313" key="8">
    <source>
        <dbReference type="EMBL" id="QVL34905.1"/>
    </source>
</evidence>
<dbReference type="PROSITE" id="PS50011">
    <property type="entry name" value="PROTEIN_KINASE_DOM"/>
    <property type="match status" value="1"/>
</dbReference>
<feature type="transmembrane region" description="Helical" evidence="6">
    <location>
        <begin position="459"/>
        <end position="477"/>
    </location>
</feature>
<keyword evidence="6" id="KW-0472">Membrane</keyword>
<feature type="transmembrane region" description="Helical" evidence="6">
    <location>
        <begin position="533"/>
        <end position="552"/>
    </location>
</feature>
<keyword evidence="6" id="KW-0812">Transmembrane</keyword>
<keyword evidence="8" id="KW-0723">Serine/threonine-protein kinase</keyword>
<feature type="domain" description="Protein kinase" evidence="7">
    <location>
        <begin position="78"/>
        <end position="364"/>
    </location>
</feature>
<dbReference type="GO" id="GO:0004674">
    <property type="term" value="F:protein serine/threonine kinase activity"/>
    <property type="evidence" value="ECO:0007669"/>
    <property type="project" value="UniProtKB-KW"/>
</dbReference>
<feature type="transmembrane region" description="Helical" evidence="6">
    <location>
        <begin position="483"/>
        <end position="502"/>
    </location>
</feature>
<dbReference type="InterPro" id="IPR017441">
    <property type="entry name" value="Protein_kinase_ATP_BS"/>
</dbReference>
<organism evidence="8 9">
    <name type="scientific">Telmatocola sphagniphila</name>
    <dbReference type="NCBI Taxonomy" id="1123043"/>
    <lineage>
        <taxon>Bacteria</taxon>
        <taxon>Pseudomonadati</taxon>
        <taxon>Planctomycetota</taxon>
        <taxon>Planctomycetia</taxon>
        <taxon>Gemmatales</taxon>
        <taxon>Gemmataceae</taxon>
    </lineage>
</organism>
<sequence length="562" mass="62342">MTQDETLAELLAQLDSECAAGTAPDWHKISLEHPDLIDELRSLWATAQFASLIRLPDSTPSASVKAEPEIPSIHFEDYELLEELGRGGMGVVYKARQKSLNRLVAIKVLRDGRMASDADKGRFRSEATSAGKLKHPNIVTVYEVGDNEGQPFFAMEYVEGLTLAKRLSHGPLPPRQAAALTVQIALGVQHAHDMGILHRDLKPSNILLSPERVASPSSNSRFSLKVLDGAVPHPKVSDFGLAKRLYLNPESLRDWRTSTGAIVGTPGYMSPEQAMNRGDLNPASDVYSIGAILYEMLTGRPPFQASNPVDALLMVIEQDPVPPRLLVPGIDRDLENICLKCLQKLPNRRYQHASELVLDLRAYLSGEHVSNPTSGLKHFLSRMLRETHHISILENWGLIWIWHSLQIFLLCFLTQALVWYGLKEHGTYLILWTVGLLTWGTILWKWRGKSGPVVFVERQIAHAWAAGVCASISMFVIEVVADLPVLTLSPAIAVATGMVFVFKAGILTGRFYVTAAMMFLTAMVMPLLPQVNILLFGFMSALSFLIPGIKYYRLRKQSEAIL</sequence>
<dbReference type="AlphaFoldDB" id="A0A8E6B9V3"/>
<dbReference type="PANTHER" id="PTHR43289">
    <property type="entry name" value="MITOGEN-ACTIVATED PROTEIN KINASE KINASE KINASE 20-RELATED"/>
    <property type="match status" value="1"/>
</dbReference>
<dbReference type="SMART" id="SM00220">
    <property type="entry name" value="S_TKc"/>
    <property type="match status" value="1"/>
</dbReference>
<dbReference type="Proteomes" id="UP000676194">
    <property type="component" value="Chromosome"/>
</dbReference>
<dbReference type="GO" id="GO:0005524">
    <property type="term" value="F:ATP binding"/>
    <property type="evidence" value="ECO:0007669"/>
    <property type="project" value="UniProtKB-UniRule"/>
</dbReference>
<protein>
    <submittedName>
        <fullName evidence="8">Serine/threonine protein kinase</fullName>
    </submittedName>
</protein>
<dbReference type="Gene3D" id="1.10.510.10">
    <property type="entry name" value="Transferase(Phosphotransferase) domain 1"/>
    <property type="match status" value="1"/>
</dbReference>
<evidence type="ECO:0000256" key="4">
    <source>
        <dbReference type="ARBA" id="ARBA00022840"/>
    </source>
</evidence>
<keyword evidence="3 8" id="KW-0418">Kinase</keyword>
<name>A0A8E6B9V3_9BACT</name>
<proteinExistence type="predicted"/>
<keyword evidence="6" id="KW-1133">Transmembrane helix</keyword>
<dbReference type="KEGG" id="tsph:KIH39_11735"/>
<evidence type="ECO:0000259" key="7">
    <source>
        <dbReference type="PROSITE" id="PS50011"/>
    </source>
</evidence>
<dbReference type="PANTHER" id="PTHR43289:SF6">
    <property type="entry name" value="SERINE_THREONINE-PROTEIN KINASE NEKL-3"/>
    <property type="match status" value="1"/>
</dbReference>
<evidence type="ECO:0000256" key="6">
    <source>
        <dbReference type="SAM" id="Phobius"/>
    </source>
</evidence>
<gene>
    <name evidence="8" type="ORF">KIH39_11735</name>
</gene>
<keyword evidence="1" id="KW-0808">Transferase</keyword>
<dbReference type="InterPro" id="IPR011009">
    <property type="entry name" value="Kinase-like_dom_sf"/>
</dbReference>
<dbReference type="SUPFAM" id="SSF56112">
    <property type="entry name" value="Protein kinase-like (PK-like)"/>
    <property type="match status" value="1"/>
</dbReference>
<dbReference type="PROSITE" id="PS00108">
    <property type="entry name" value="PROTEIN_KINASE_ST"/>
    <property type="match status" value="1"/>
</dbReference>